<dbReference type="Pfam" id="PF00005">
    <property type="entry name" value="ABC_tran"/>
    <property type="match status" value="1"/>
</dbReference>
<evidence type="ECO:0000256" key="4">
    <source>
        <dbReference type="ARBA" id="ARBA00022840"/>
    </source>
</evidence>
<dbReference type="PANTHER" id="PTHR43335:SF4">
    <property type="entry name" value="ABC TRANSPORTER, ATP-BINDING PROTEIN"/>
    <property type="match status" value="1"/>
</dbReference>
<evidence type="ECO:0000259" key="6">
    <source>
        <dbReference type="PROSITE" id="PS50893"/>
    </source>
</evidence>
<reference evidence="7 8" key="1">
    <citation type="submission" date="2016-12" db="EMBL/GenBank/DDBJ databases">
        <title>Genomic Comparison of strains in the 'Actinomyces naeslundii' Group.</title>
        <authorList>
            <person name="Mughal S.R."/>
            <person name="Do T."/>
            <person name="Gilbert S.C."/>
            <person name="Witherden E.A."/>
            <person name="Didelot X."/>
            <person name="Beighton D."/>
        </authorList>
    </citation>
    <scope>NUCLEOTIDE SEQUENCE [LARGE SCALE GENOMIC DNA]</scope>
    <source>
        <strain evidence="7 8">CCUG 33920</strain>
    </source>
</reference>
<dbReference type="SMART" id="SM00382">
    <property type="entry name" value="AAA"/>
    <property type="match status" value="1"/>
</dbReference>
<dbReference type="PROSITE" id="PS50893">
    <property type="entry name" value="ABC_TRANSPORTER_2"/>
    <property type="match status" value="1"/>
</dbReference>
<keyword evidence="2" id="KW-0813">Transport</keyword>
<organism evidence="7 8">
    <name type="scientific">Actinomyces oris</name>
    <dbReference type="NCBI Taxonomy" id="544580"/>
    <lineage>
        <taxon>Bacteria</taxon>
        <taxon>Bacillati</taxon>
        <taxon>Actinomycetota</taxon>
        <taxon>Actinomycetes</taxon>
        <taxon>Actinomycetales</taxon>
        <taxon>Actinomycetaceae</taxon>
        <taxon>Actinomyces</taxon>
    </lineage>
</organism>
<dbReference type="RefSeq" id="WP_075376891.1">
    <property type="nucleotide sequence ID" value="NZ_MSKJ01000015.1"/>
</dbReference>
<dbReference type="Gene3D" id="3.40.50.300">
    <property type="entry name" value="P-loop containing nucleotide triphosphate hydrolases"/>
    <property type="match status" value="1"/>
</dbReference>
<gene>
    <name evidence="7" type="ORF">BKH29_07095</name>
</gene>
<dbReference type="InterPro" id="IPR003593">
    <property type="entry name" value="AAA+_ATPase"/>
</dbReference>
<comment type="caution">
    <text evidence="7">The sequence shown here is derived from an EMBL/GenBank/DDBJ whole genome shotgun (WGS) entry which is preliminary data.</text>
</comment>
<feature type="domain" description="ABC transporter" evidence="6">
    <location>
        <begin position="27"/>
        <end position="250"/>
    </location>
</feature>
<keyword evidence="4 7" id="KW-0067">ATP-binding</keyword>
<name>A0A1Q8V8P2_9ACTO</name>
<accession>A0A1Q8V8P2</accession>
<evidence type="ECO:0000313" key="8">
    <source>
        <dbReference type="Proteomes" id="UP000186857"/>
    </source>
</evidence>
<dbReference type="OrthoDB" id="9804819at2"/>
<comment type="similarity">
    <text evidence="1">Belongs to the ABC transporter superfamily.</text>
</comment>
<dbReference type="InterPro" id="IPR027417">
    <property type="entry name" value="P-loop_NTPase"/>
</dbReference>
<feature type="region of interest" description="Disordered" evidence="5">
    <location>
        <begin position="1"/>
        <end position="24"/>
    </location>
</feature>
<dbReference type="SUPFAM" id="SSF52540">
    <property type="entry name" value="P-loop containing nucleoside triphosphate hydrolases"/>
    <property type="match status" value="1"/>
</dbReference>
<dbReference type="GO" id="GO:0005524">
    <property type="term" value="F:ATP binding"/>
    <property type="evidence" value="ECO:0007669"/>
    <property type="project" value="UniProtKB-KW"/>
</dbReference>
<evidence type="ECO:0000256" key="2">
    <source>
        <dbReference type="ARBA" id="ARBA00022448"/>
    </source>
</evidence>
<dbReference type="InterPro" id="IPR003439">
    <property type="entry name" value="ABC_transporter-like_ATP-bd"/>
</dbReference>
<keyword evidence="3" id="KW-0547">Nucleotide-binding</keyword>
<evidence type="ECO:0000256" key="5">
    <source>
        <dbReference type="SAM" id="MobiDB-lite"/>
    </source>
</evidence>
<evidence type="ECO:0000256" key="3">
    <source>
        <dbReference type="ARBA" id="ARBA00022741"/>
    </source>
</evidence>
<dbReference type="EMBL" id="MSKJ01000015">
    <property type="protein sequence ID" value="OLO44465.1"/>
    <property type="molecule type" value="Genomic_DNA"/>
</dbReference>
<evidence type="ECO:0000313" key="7">
    <source>
        <dbReference type="EMBL" id="OLO44465.1"/>
    </source>
</evidence>
<evidence type="ECO:0000256" key="1">
    <source>
        <dbReference type="ARBA" id="ARBA00005417"/>
    </source>
</evidence>
<sequence length="267" mass="28207">MTSPHTATTTASPLRSPTHGAGLTPGLRLTGVSKSFGRQQVLNGLDLSAYPGRVYGLLGLNGAGKSTAFNVALGLLRPDAGRVEIQGIPFSRRSLAQVGASINGPALFPQLSARRNLLVHCRLTGTSPETIVPLLERVGLAEVGRKRAGSFSTGMKVRLSLAMALLNDPEVLILDEPQNGLDPQGIIELRDLVRNLADEGRTVIVSSHQLGEIARMSDDIGVLATGHLVYEGALSDFADPDDERAMEKSFLAAVTGGERRIGTEARA</sequence>
<dbReference type="Proteomes" id="UP000186857">
    <property type="component" value="Unassembled WGS sequence"/>
</dbReference>
<dbReference type="GO" id="GO:0016887">
    <property type="term" value="F:ATP hydrolysis activity"/>
    <property type="evidence" value="ECO:0007669"/>
    <property type="project" value="InterPro"/>
</dbReference>
<dbReference type="AlphaFoldDB" id="A0A1Q8V8P2"/>
<feature type="compositionally biased region" description="Low complexity" evidence="5">
    <location>
        <begin position="1"/>
        <end position="13"/>
    </location>
</feature>
<proteinExistence type="inferred from homology"/>
<dbReference type="PANTHER" id="PTHR43335">
    <property type="entry name" value="ABC TRANSPORTER, ATP-BINDING PROTEIN"/>
    <property type="match status" value="1"/>
</dbReference>
<protein>
    <submittedName>
        <fullName evidence="7">Bacitracin ABC transporter ATP-binding protein</fullName>
    </submittedName>
</protein>